<evidence type="ECO:0000256" key="16">
    <source>
        <dbReference type="SAM" id="MobiDB-lite"/>
    </source>
</evidence>
<dbReference type="InterPro" id="IPR016197">
    <property type="entry name" value="Chromo-like_dom_sf"/>
</dbReference>
<protein>
    <submittedName>
        <fullName evidence="19">Uncharacterized protein</fullName>
    </submittedName>
</protein>
<evidence type="ECO:0000256" key="6">
    <source>
        <dbReference type="ARBA" id="ARBA00022750"/>
    </source>
</evidence>
<evidence type="ECO:0000256" key="7">
    <source>
        <dbReference type="ARBA" id="ARBA00022759"/>
    </source>
</evidence>
<evidence type="ECO:0000256" key="5">
    <source>
        <dbReference type="ARBA" id="ARBA00022723"/>
    </source>
</evidence>
<dbReference type="PROSITE" id="PS50878">
    <property type="entry name" value="RT_POL"/>
    <property type="match status" value="1"/>
</dbReference>
<keyword evidence="20" id="KW-1185">Reference proteome</keyword>
<dbReference type="GO" id="GO:0046872">
    <property type="term" value="F:metal ion binding"/>
    <property type="evidence" value="ECO:0007669"/>
    <property type="project" value="UniProtKB-KW"/>
</dbReference>
<dbReference type="InterPro" id="IPR000477">
    <property type="entry name" value="RT_dom"/>
</dbReference>
<keyword evidence="11" id="KW-0695">RNA-directed DNA polymerase</keyword>
<dbReference type="SUPFAM" id="SSF64356">
    <property type="entry name" value="SNARE-like"/>
    <property type="match status" value="1"/>
</dbReference>
<dbReference type="InterPro" id="IPR012337">
    <property type="entry name" value="RNaseH-like_sf"/>
</dbReference>
<feature type="region of interest" description="Disordered" evidence="16">
    <location>
        <begin position="297"/>
        <end position="324"/>
    </location>
</feature>
<dbReference type="Gene3D" id="3.30.420.10">
    <property type="entry name" value="Ribonuclease H-like superfamily/Ribonuclease H"/>
    <property type="match status" value="1"/>
</dbReference>
<dbReference type="InterPro" id="IPR041588">
    <property type="entry name" value="Integrase_H2C2"/>
</dbReference>
<keyword evidence="1" id="KW-0645">Protease</keyword>
<dbReference type="Gene3D" id="1.10.340.70">
    <property type="match status" value="1"/>
</dbReference>
<keyword evidence="9" id="KW-0460">Magnesium</keyword>
<dbReference type="InterPro" id="IPR050951">
    <property type="entry name" value="Retrovirus_Pol_polyprotein"/>
</dbReference>
<evidence type="ECO:0000259" key="17">
    <source>
        <dbReference type="PROSITE" id="PS50878"/>
    </source>
</evidence>
<dbReference type="GO" id="GO:0003964">
    <property type="term" value="F:RNA-directed DNA polymerase activity"/>
    <property type="evidence" value="ECO:0007669"/>
    <property type="project" value="UniProtKB-KW"/>
</dbReference>
<dbReference type="InterPro" id="IPR043128">
    <property type="entry name" value="Rev_trsase/Diguanyl_cyclase"/>
</dbReference>
<dbReference type="GO" id="GO:0004519">
    <property type="term" value="F:endonuclease activity"/>
    <property type="evidence" value="ECO:0007669"/>
    <property type="project" value="UniProtKB-KW"/>
</dbReference>
<dbReference type="PROSITE" id="PS50994">
    <property type="entry name" value="INTEGRASE"/>
    <property type="match status" value="1"/>
</dbReference>
<dbReference type="InterPro" id="IPR036397">
    <property type="entry name" value="RNaseH_sf"/>
</dbReference>
<keyword evidence="6" id="KW-0064">Aspartyl protease</keyword>
<dbReference type="GO" id="GO:0015074">
    <property type="term" value="P:DNA integration"/>
    <property type="evidence" value="ECO:0007669"/>
    <property type="project" value="UniProtKB-KW"/>
</dbReference>
<dbReference type="InterPro" id="IPR043502">
    <property type="entry name" value="DNA/RNA_pol_sf"/>
</dbReference>
<evidence type="ECO:0000256" key="12">
    <source>
        <dbReference type="ARBA" id="ARBA00022932"/>
    </source>
</evidence>
<dbReference type="Gene3D" id="3.30.450.50">
    <property type="entry name" value="Longin domain"/>
    <property type="match status" value="1"/>
</dbReference>
<feature type="domain" description="Reverse transcriptase" evidence="17">
    <location>
        <begin position="513"/>
        <end position="692"/>
    </location>
</feature>
<keyword evidence="2" id="KW-0808">Transferase</keyword>
<dbReference type="EMBL" id="JARYMX010000004">
    <property type="protein sequence ID" value="KAJ9553062.1"/>
    <property type="molecule type" value="Genomic_DNA"/>
</dbReference>
<keyword evidence="7" id="KW-0255">Endonuclease</keyword>
<dbReference type="SUPFAM" id="SSF54160">
    <property type="entry name" value="Chromo domain-like"/>
    <property type="match status" value="1"/>
</dbReference>
<dbReference type="GO" id="GO:0004190">
    <property type="term" value="F:aspartic-type endopeptidase activity"/>
    <property type="evidence" value="ECO:0007669"/>
    <property type="project" value="UniProtKB-KW"/>
</dbReference>
<dbReference type="Pfam" id="PF17919">
    <property type="entry name" value="RT_RNaseH_2"/>
    <property type="match status" value="1"/>
</dbReference>
<evidence type="ECO:0000256" key="9">
    <source>
        <dbReference type="ARBA" id="ARBA00022842"/>
    </source>
</evidence>
<dbReference type="CDD" id="cd01647">
    <property type="entry name" value="RT_LTR"/>
    <property type="match status" value="1"/>
</dbReference>
<dbReference type="Pfam" id="PF17921">
    <property type="entry name" value="Integrase_H2C2"/>
    <property type="match status" value="1"/>
</dbReference>
<dbReference type="Pfam" id="PF24626">
    <property type="entry name" value="SH3_Tf2-1"/>
    <property type="match status" value="1"/>
</dbReference>
<evidence type="ECO:0000256" key="3">
    <source>
        <dbReference type="ARBA" id="ARBA00022695"/>
    </source>
</evidence>
<keyword evidence="15" id="KW-0511">Multifunctional enzyme</keyword>
<dbReference type="PANTHER" id="PTHR37984:SF5">
    <property type="entry name" value="PROTEIN NYNRIN-LIKE"/>
    <property type="match status" value="1"/>
</dbReference>
<gene>
    <name evidence="19" type="ORF">OSB04_017107</name>
</gene>
<evidence type="ECO:0000256" key="2">
    <source>
        <dbReference type="ARBA" id="ARBA00022679"/>
    </source>
</evidence>
<keyword evidence="5" id="KW-0479">Metal-binding</keyword>
<evidence type="ECO:0000256" key="15">
    <source>
        <dbReference type="ARBA" id="ARBA00023268"/>
    </source>
</evidence>
<dbReference type="GO" id="GO:0006508">
    <property type="term" value="P:proteolysis"/>
    <property type="evidence" value="ECO:0007669"/>
    <property type="project" value="UniProtKB-KW"/>
</dbReference>
<evidence type="ECO:0000313" key="20">
    <source>
        <dbReference type="Proteomes" id="UP001172457"/>
    </source>
</evidence>
<organism evidence="19 20">
    <name type="scientific">Centaurea solstitialis</name>
    <name type="common">yellow star-thistle</name>
    <dbReference type="NCBI Taxonomy" id="347529"/>
    <lineage>
        <taxon>Eukaryota</taxon>
        <taxon>Viridiplantae</taxon>
        <taxon>Streptophyta</taxon>
        <taxon>Embryophyta</taxon>
        <taxon>Tracheophyta</taxon>
        <taxon>Spermatophyta</taxon>
        <taxon>Magnoliopsida</taxon>
        <taxon>eudicotyledons</taxon>
        <taxon>Gunneridae</taxon>
        <taxon>Pentapetalae</taxon>
        <taxon>asterids</taxon>
        <taxon>campanulids</taxon>
        <taxon>Asterales</taxon>
        <taxon>Asteraceae</taxon>
        <taxon>Carduoideae</taxon>
        <taxon>Cardueae</taxon>
        <taxon>Centaureinae</taxon>
        <taxon>Centaurea</taxon>
    </lineage>
</organism>
<dbReference type="InterPro" id="IPR056924">
    <property type="entry name" value="SH3_Tf2-1"/>
</dbReference>
<evidence type="ECO:0000259" key="18">
    <source>
        <dbReference type="PROSITE" id="PS50994"/>
    </source>
</evidence>
<dbReference type="Pfam" id="PF00078">
    <property type="entry name" value="RVT_1"/>
    <property type="match status" value="1"/>
</dbReference>
<evidence type="ECO:0000256" key="1">
    <source>
        <dbReference type="ARBA" id="ARBA00022670"/>
    </source>
</evidence>
<comment type="caution">
    <text evidence="19">The sequence shown here is derived from an EMBL/GenBank/DDBJ whole genome shotgun (WGS) entry which is preliminary data.</text>
</comment>
<keyword evidence="10" id="KW-0229">DNA integration</keyword>
<keyword evidence="3" id="KW-0548">Nucleotidyltransferase</keyword>
<dbReference type="Gene3D" id="3.30.70.270">
    <property type="match status" value="2"/>
</dbReference>
<dbReference type="InterPro" id="IPR011012">
    <property type="entry name" value="Longin-like_dom_sf"/>
</dbReference>
<keyword evidence="8" id="KW-0378">Hydrolase</keyword>
<dbReference type="Proteomes" id="UP001172457">
    <property type="component" value="Chromosome 4"/>
</dbReference>
<evidence type="ECO:0000256" key="4">
    <source>
        <dbReference type="ARBA" id="ARBA00022722"/>
    </source>
</evidence>
<dbReference type="CDD" id="cd09274">
    <property type="entry name" value="RNase_HI_RT_Ty3"/>
    <property type="match status" value="1"/>
</dbReference>
<evidence type="ECO:0000256" key="13">
    <source>
        <dbReference type="ARBA" id="ARBA00023125"/>
    </source>
</evidence>
<dbReference type="FunFam" id="3.30.70.270:FF:000020">
    <property type="entry name" value="Transposon Tf2-6 polyprotein-like Protein"/>
    <property type="match status" value="1"/>
</dbReference>
<keyword evidence="14" id="KW-0233">DNA recombination</keyword>
<sequence length="1396" mass="158773">MTWNPDLFFYVCIAKHTTILAEFNSKDADFGDLANKCLHRMPSYHSTFSHTVHGQTYMFFILDPFVYFGIFDESLEKPDCLSFLKTVKDEFTSMIDKCSSGTMKQHLRSPNSRCFQGEFRPVFQRLMMGSYSEVCLKGDRRESLDSVRRKNGSSLEGLKMKRRFSGEANKDGMEEEKLYVLCDEDVSFSSGRRLQKAKNVWKKQVMLFFLEIDYLETSRIIWCFHCLVTMPPKGDPPSLEDSIAAMVDNLSKLISSSSANTDKILATQAASHSQLDIIVKQLATQYEQTSTLISTIATSDLTKPTEPPTPPPHQPPPPKSPKIQLPLFDGSNPLDWLFQADQYFTFYSIPPINASPSLLSISKCSDVAIRLSDASFSISLFLLPIEGADVVLGMSWLAMLGPVLADFSIPQLSFNHLHRTKDSVASFYAIVCDPLPDSTTPNLPVDLSHSDPHIASLLHRYQHLFQTPSGLPPPRPHDHHIPLLPNTTPVNVRPYRYPHFQKQVMTDLIQEMLRDDIITPSHSPFSSPVLLVRKKDGTWRFCVDYRALNAVTVRDRFPIPTVDELLDELHSSRFFSKIDLRASYHQIRVSPDDTHKTAFRTVDGHYEFLVMPFGLSNAPSTFQAAMNDLFRDRLRHFVLVFFDDILVYSPTHELHLTHLASVFETLSTHKYYAKFSKCVFGVERVQYLGHYISGDGISVDSEKINAILSWPIPTNITQLRGFLGLTGYYRRFVRNYSHIAAPLTDLLKGSLFDWSDVATHAFNTLKTAMTSLPTLALPNFTVPFDVTTDASGTSIGAVLSQNEHPIAFFSKKLSPRMQSASAYHRELFAITEVIQKWRHYLLGRRFRVFTDHHSLRHLLSQVVQTPDQHKWVAKLLGYEFEIHYKPGSDNKVADALSRLPDSQCLMLTTPTFPWLDEVRNFYMSDPEGIRFLSDLAKAPHLQPSYRIHNGLLYHFGRIVIPDITDLRRCLTFEFHASPVGGHSGLHPTLRRLGASFFWPNMRNTVAEFIRSARPPFGSLSIAYLKAPTSSVLATTFLTTIYRLHGLPKSIVTDRDPLFLSRFWKELFTQLGTTLLHSSAYHPQTDGQTEVVNRCIESYLRCFASDEPKSWHRYLYLAEFWYNTSFHTAIGMAPFQALYGRLPPMIPSYLAGTSNVETIDATLQEHARVLEELKSSLTRSRQRMVSQANQHRLDKTFDVGDWVYVRLRIYRQTSVQQRLSHKLSKQFFGPFRILDRIGAVAYRLELPESSRIHPVFHVSLLRPCLGDPSLQQNPLPPLQDDDLPFLQPTAILDHRVLDKNGKPTPQLLIQWSGCSTEGATWEDTSTFTTSFPTFHDTTPYPQKDIVVLDLEDKVSFKGEGSDTNASDNSAAIPIQTQIAVRRSSRASVMPTKYKDYV</sequence>
<accession>A0AA38TKE3</accession>
<dbReference type="SUPFAM" id="SSF53098">
    <property type="entry name" value="Ribonuclease H-like"/>
    <property type="match status" value="1"/>
</dbReference>
<proteinExistence type="predicted"/>
<dbReference type="GO" id="GO:0006310">
    <property type="term" value="P:DNA recombination"/>
    <property type="evidence" value="ECO:0007669"/>
    <property type="project" value="UniProtKB-KW"/>
</dbReference>
<dbReference type="InterPro" id="IPR041577">
    <property type="entry name" value="RT_RNaseH_2"/>
</dbReference>
<evidence type="ECO:0000256" key="11">
    <source>
        <dbReference type="ARBA" id="ARBA00022918"/>
    </source>
</evidence>
<keyword evidence="4" id="KW-0540">Nuclease</keyword>
<dbReference type="InterPro" id="IPR001584">
    <property type="entry name" value="Integrase_cat-core"/>
</dbReference>
<evidence type="ECO:0000256" key="10">
    <source>
        <dbReference type="ARBA" id="ARBA00022908"/>
    </source>
</evidence>
<dbReference type="Gene3D" id="3.10.10.10">
    <property type="entry name" value="HIV Type 1 Reverse Transcriptase, subunit A, domain 1"/>
    <property type="match status" value="1"/>
</dbReference>
<dbReference type="SUPFAM" id="SSF56672">
    <property type="entry name" value="DNA/RNA polymerases"/>
    <property type="match status" value="1"/>
</dbReference>
<feature type="domain" description="Integrase catalytic" evidence="18">
    <location>
        <begin position="983"/>
        <end position="1141"/>
    </location>
</feature>
<evidence type="ECO:0000256" key="8">
    <source>
        <dbReference type="ARBA" id="ARBA00022801"/>
    </source>
</evidence>
<evidence type="ECO:0000256" key="14">
    <source>
        <dbReference type="ARBA" id="ARBA00023172"/>
    </source>
</evidence>
<feature type="compositionally biased region" description="Pro residues" evidence="16">
    <location>
        <begin position="305"/>
        <end position="320"/>
    </location>
</feature>
<keyword evidence="13" id="KW-0238">DNA-binding</keyword>
<keyword evidence="12" id="KW-0239">DNA-directed DNA polymerase</keyword>
<dbReference type="GO" id="GO:0003677">
    <property type="term" value="F:DNA binding"/>
    <property type="evidence" value="ECO:0007669"/>
    <property type="project" value="UniProtKB-KW"/>
</dbReference>
<evidence type="ECO:0000313" key="19">
    <source>
        <dbReference type="EMBL" id="KAJ9553062.1"/>
    </source>
</evidence>
<dbReference type="FunFam" id="3.10.10.10:FF:000007">
    <property type="entry name" value="Retrovirus-related Pol polyprotein from transposon 17.6-like Protein"/>
    <property type="match status" value="1"/>
</dbReference>
<reference evidence="19" key="1">
    <citation type="submission" date="2023-03" db="EMBL/GenBank/DDBJ databases">
        <title>Chromosome-scale reference genome and RAD-based genetic map of yellow starthistle (Centaurea solstitialis) reveal putative structural variation and QTLs associated with invader traits.</title>
        <authorList>
            <person name="Reatini B."/>
            <person name="Cang F.A."/>
            <person name="Jiang Q."/>
            <person name="Mckibben M.T.W."/>
            <person name="Barker M.S."/>
            <person name="Rieseberg L.H."/>
            <person name="Dlugosch K.M."/>
        </authorList>
    </citation>
    <scope>NUCLEOTIDE SEQUENCE</scope>
    <source>
        <strain evidence="19">CAN-66</strain>
        <tissue evidence="19">Leaf</tissue>
    </source>
</reference>
<dbReference type="GO" id="GO:0003887">
    <property type="term" value="F:DNA-directed DNA polymerase activity"/>
    <property type="evidence" value="ECO:0007669"/>
    <property type="project" value="UniProtKB-KW"/>
</dbReference>
<dbReference type="PANTHER" id="PTHR37984">
    <property type="entry name" value="PROTEIN CBG26694"/>
    <property type="match status" value="1"/>
</dbReference>
<name>A0AA38TKE3_9ASTR</name>